<dbReference type="InterPro" id="IPR012340">
    <property type="entry name" value="NA-bd_OB-fold"/>
</dbReference>
<gene>
    <name evidence="5" type="ORF">EDD29_0104</name>
</gene>
<dbReference type="SUPFAM" id="SSF50249">
    <property type="entry name" value="Nucleic acid-binding proteins"/>
    <property type="match status" value="1"/>
</dbReference>
<dbReference type="CDD" id="cd04496">
    <property type="entry name" value="SSB_OBF"/>
    <property type="match status" value="1"/>
</dbReference>
<dbReference type="Pfam" id="PF00436">
    <property type="entry name" value="SSB"/>
    <property type="match status" value="1"/>
</dbReference>
<dbReference type="Proteomes" id="UP000272400">
    <property type="component" value="Unassembled WGS sequence"/>
</dbReference>
<proteinExistence type="predicted"/>
<reference evidence="5 6" key="1">
    <citation type="submission" date="2018-11" db="EMBL/GenBank/DDBJ databases">
        <title>Sequencing the genomes of 1000 actinobacteria strains.</title>
        <authorList>
            <person name="Klenk H.-P."/>
        </authorList>
    </citation>
    <scope>NUCLEOTIDE SEQUENCE [LARGE SCALE GENOMIC DNA]</scope>
    <source>
        <strain evidence="5 6">DSM 44254</strain>
    </source>
</reference>
<keyword evidence="6" id="KW-1185">Reference proteome</keyword>
<name>A0A3N1CMU4_9ACTN</name>
<dbReference type="InterPro" id="IPR000424">
    <property type="entry name" value="Primosome_PriB/ssb"/>
</dbReference>
<evidence type="ECO:0000313" key="5">
    <source>
        <dbReference type="EMBL" id="ROO82623.1"/>
    </source>
</evidence>
<dbReference type="Gene3D" id="2.40.50.140">
    <property type="entry name" value="Nucleic acid-binding proteins"/>
    <property type="match status" value="1"/>
</dbReference>
<comment type="caution">
    <text evidence="5">The sequence shown here is derived from an EMBL/GenBank/DDBJ whole genome shotgun (WGS) entry which is preliminary data.</text>
</comment>
<dbReference type="EMBL" id="RJKE01000001">
    <property type="protein sequence ID" value="ROO82623.1"/>
    <property type="molecule type" value="Genomic_DNA"/>
</dbReference>
<keyword evidence="1 2" id="KW-0238">DNA-binding</keyword>
<organism evidence="5 6">
    <name type="scientific">Actinocorallia herbida</name>
    <dbReference type="NCBI Taxonomy" id="58109"/>
    <lineage>
        <taxon>Bacteria</taxon>
        <taxon>Bacillati</taxon>
        <taxon>Actinomycetota</taxon>
        <taxon>Actinomycetes</taxon>
        <taxon>Streptosporangiales</taxon>
        <taxon>Thermomonosporaceae</taxon>
        <taxon>Actinocorallia</taxon>
    </lineage>
</organism>
<dbReference type="NCBIfam" id="TIGR00621">
    <property type="entry name" value="ssb"/>
    <property type="match status" value="1"/>
</dbReference>
<sequence length="161" mass="17552">MPLPTLSGTARLTRDIDLRFTTSGVPVATIGLAFNNRRLNEQTKQWEDTDVFFVDATIWKAKAEACAEQLRTGVEVVVSGRMKSRQWETREGEKRWAQELILDSIGLAVRPPRNEGGGAQGGYAQRSDNGPRPQSGPQDDPWATPAAAGGHSGGYSDEPPF</sequence>
<evidence type="ECO:0000313" key="6">
    <source>
        <dbReference type="Proteomes" id="UP000272400"/>
    </source>
</evidence>
<dbReference type="RefSeq" id="WP_123661629.1">
    <property type="nucleotide sequence ID" value="NZ_RJKE01000001.1"/>
</dbReference>
<evidence type="ECO:0000256" key="1">
    <source>
        <dbReference type="ARBA" id="ARBA00023125"/>
    </source>
</evidence>
<evidence type="ECO:0000256" key="2">
    <source>
        <dbReference type="PROSITE-ProRule" id="PRU00252"/>
    </source>
</evidence>
<protein>
    <recommendedName>
        <fullName evidence="3">Single-stranded DNA-binding protein</fullName>
    </recommendedName>
</protein>
<dbReference type="GO" id="GO:0006260">
    <property type="term" value="P:DNA replication"/>
    <property type="evidence" value="ECO:0007669"/>
    <property type="project" value="InterPro"/>
</dbReference>
<dbReference type="AlphaFoldDB" id="A0A3N1CMU4"/>
<accession>A0A3N1CMU4</accession>
<evidence type="ECO:0000256" key="4">
    <source>
        <dbReference type="SAM" id="MobiDB-lite"/>
    </source>
</evidence>
<dbReference type="PROSITE" id="PS50935">
    <property type="entry name" value="SSB"/>
    <property type="match status" value="1"/>
</dbReference>
<dbReference type="GO" id="GO:0003697">
    <property type="term" value="F:single-stranded DNA binding"/>
    <property type="evidence" value="ECO:0007669"/>
    <property type="project" value="InterPro"/>
</dbReference>
<feature type="region of interest" description="Disordered" evidence="4">
    <location>
        <begin position="108"/>
        <end position="161"/>
    </location>
</feature>
<dbReference type="OrthoDB" id="9809878at2"/>
<evidence type="ECO:0000256" key="3">
    <source>
        <dbReference type="RuleBase" id="RU000524"/>
    </source>
</evidence>
<dbReference type="InterPro" id="IPR011344">
    <property type="entry name" value="ssDNA-bd"/>
</dbReference>